<name>A0A0X8HR62_9SACH</name>
<protein>
    <submittedName>
        <fullName evidence="1">HCL219Wp</fullName>
    </submittedName>
</protein>
<organism evidence="1 2">
    <name type="scientific">Eremothecium sinecaudum</name>
    <dbReference type="NCBI Taxonomy" id="45286"/>
    <lineage>
        <taxon>Eukaryota</taxon>
        <taxon>Fungi</taxon>
        <taxon>Dikarya</taxon>
        <taxon>Ascomycota</taxon>
        <taxon>Saccharomycotina</taxon>
        <taxon>Saccharomycetes</taxon>
        <taxon>Saccharomycetales</taxon>
        <taxon>Saccharomycetaceae</taxon>
        <taxon>Eremothecium</taxon>
    </lineage>
</organism>
<proteinExistence type="predicted"/>
<gene>
    <name evidence="1" type="ORF">AW171_hschr31795</name>
</gene>
<sequence length="219" mass="26071">MFKPQTLYQRINFRFVRSYYTETPLVTPKQLWPYESLQRWKNPPERKVEADEERLRKICRVLKVSQYDLRITNINELRKCLYISKNFKVQAGPTNDDTYPLKELIYMGYSELHQKLSKWLDNLPKNMLKTNPAFTPDTGTHETAYMLIDQFLIRKKLKYLARLSKCETKILPKVRKASDVECFCCIIGYLYVCNGQTTMDRLLDETIVKPIIRRVVRLS</sequence>
<dbReference type="AlphaFoldDB" id="A0A0X8HR62"/>
<keyword evidence="2" id="KW-1185">Reference proteome</keyword>
<dbReference type="EMBL" id="CP014243">
    <property type="protein sequence ID" value="AMD19932.1"/>
    <property type="molecule type" value="Genomic_DNA"/>
</dbReference>
<evidence type="ECO:0000313" key="2">
    <source>
        <dbReference type="Proteomes" id="UP000243052"/>
    </source>
</evidence>
<dbReference type="Proteomes" id="UP000243052">
    <property type="component" value="Chromosome iii"/>
</dbReference>
<reference evidence="1 2" key="1">
    <citation type="submission" date="2016-01" db="EMBL/GenBank/DDBJ databases">
        <title>Genome sequence of the yeast Holleya sinecauda.</title>
        <authorList>
            <person name="Dietrich F.S."/>
        </authorList>
    </citation>
    <scope>NUCLEOTIDE SEQUENCE [LARGE SCALE GENOMIC DNA]</scope>
    <source>
        <strain evidence="1 2">ATCC 58844</strain>
    </source>
</reference>
<evidence type="ECO:0000313" key="1">
    <source>
        <dbReference type="EMBL" id="AMD19932.1"/>
    </source>
</evidence>
<dbReference type="GeneID" id="28723159"/>
<accession>A0A0X8HR62</accession>
<dbReference type="OrthoDB" id="4058109at2759"/>
<dbReference type="RefSeq" id="XP_017986928.1">
    <property type="nucleotide sequence ID" value="XM_018131184.1"/>
</dbReference>